<dbReference type="InterPro" id="IPR028077">
    <property type="entry name" value="UAE_UbL_dom"/>
</dbReference>
<feature type="domain" description="Ubiquitin-activating enzyme SCCH" evidence="10">
    <location>
        <begin position="445"/>
        <end position="500"/>
    </location>
</feature>
<dbReference type="GO" id="GO:0016925">
    <property type="term" value="P:protein sumoylation"/>
    <property type="evidence" value="ECO:0007669"/>
    <property type="project" value="UniProtKB-UniPathway"/>
</dbReference>
<dbReference type="EMBL" id="VDCV01000009">
    <property type="protein sequence ID" value="KAB5541470.1"/>
    <property type="molecule type" value="Genomic_DNA"/>
</dbReference>
<accession>A0A5N5LFQ6</accession>
<dbReference type="PANTHER" id="PTHR10953">
    <property type="entry name" value="UBIQUITIN-ACTIVATING ENZYME E1"/>
    <property type="match status" value="1"/>
</dbReference>
<dbReference type="InterPro" id="IPR000594">
    <property type="entry name" value="ThiF_NAD_FAD-bd"/>
</dbReference>
<feature type="compositionally biased region" description="Polar residues" evidence="8">
    <location>
        <begin position="763"/>
        <end position="776"/>
    </location>
</feature>
<organism evidence="12 13">
    <name type="scientific">Salix brachista</name>
    <dbReference type="NCBI Taxonomy" id="2182728"/>
    <lineage>
        <taxon>Eukaryota</taxon>
        <taxon>Viridiplantae</taxon>
        <taxon>Streptophyta</taxon>
        <taxon>Embryophyta</taxon>
        <taxon>Tracheophyta</taxon>
        <taxon>Spermatophyta</taxon>
        <taxon>Magnoliopsida</taxon>
        <taxon>eudicotyledons</taxon>
        <taxon>Gunneridae</taxon>
        <taxon>Pentapetalae</taxon>
        <taxon>rosids</taxon>
        <taxon>fabids</taxon>
        <taxon>Malpighiales</taxon>
        <taxon>Salicaceae</taxon>
        <taxon>Saliceae</taxon>
        <taxon>Salix</taxon>
    </lineage>
</organism>
<feature type="region of interest" description="Disordered" evidence="8">
    <location>
        <begin position="735"/>
        <end position="821"/>
    </location>
</feature>
<feature type="domain" description="THIF-type NAD/FAD binding fold" evidence="9">
    <location>
        <begin position="174"/>
        <end position="557"/>
    </location>
</feature>
<gene>
    <name evidence="12" type="ORF">DKX38_014444</name>
</gene>
<dbReference type="Gene3D" id="1.10.10.520">
    <property type="entry name" value="Ubiquitin activating enzymes (Uba3). Chain: B, domain 2"/>
    <property type="match status" value="1"/>
</dbReference>
<proteinExistence type="inferred from homology"/>
<dbReference type="GO" id="GO:0019948">
    <property type="term" value="F:SUMO activating enzyme activity"/>
    <property type="evidence" value="ECO:0007669"/>
    <property type="project" value="TreeGrafter"/>
</dbReference>
<dbReference type="GO" id="GO:0031510">
    <property type="term" value="C:SUMO activating enzyme complex"/>
    <property type="evidence" value="ECO:0007669"/>
    <property type="project" value="TreeGrafter"/>
</dbReference>
<keyword evidence="5" id="KW-0833">Ubl conjugation pathway</keyword>
<dbReference type="Pfam" id="PF10585">
    <property type="entry name" value="UBA_E1_SCCH"/>
    <property type="match status" value="1"/>
</dbReference>
<dbReference type="SUPFAM" id="SSF69572">
    <property type="entry name" value="Activating enzymes of the ubiquitin-like proteins"/>
    <property type="match status" value="2"/>
</dbReference>
<dbReference type="Gene3D" id="3.10.290.20">
    <property type="entry name" value="Ubiquitin-like 2 activating enzyme e1b. Chain: B, domain 3"/>
    <property type="match status" value="1"/>
</dbReference>
<dbReference type="Pfam" id="PF00899">
    <property type="entry name" value="ThiF"/>
    <property type="match status" value="2"/>
</dbReference>
<evidence type="ECO:0000313" key="13">
    <source>
        <dbReference type="Proteomes" id="UP000326939"/>
    </source>
</evidence>
<keyword evidence="4" id="KW-0547">Nucleotide-binding</keyword>
<dbReference type="GO" id="GO:0005737">
    <property type="term" value="C:cytoplasm"/>
    <property type="evidence" value="ECO:0007669"/>
    <property type="project" value="TreeGrafter"/>
</dbReference>
<comment type="similarity">
    <text evidence="2">Belongs to the ubiquitin-activating E1 family.</text>
</comment>
<dbReference type="Pfam" id="PF14732">
    <property type="entry name" value="UAE_UbL"/>
    <property type="match status" value="1"/>
</dbReference>
<feature type="domain" description="Ubiquitin/SUMO-activating enzyme ubiquitin-like" evidence="11">
    <location>
        <begin position="608"/>
        <end position="697"/>
    </location>
</feature>
<dbReference type="Gene3D" id="3.50.50.80">
    <property type="entry name" value="Ubiquitin-activating enzyme E1, inactive adenylation domain, subdomain 1"/>
    <property type="match status" value="1"/>
</dbReference>
<keyword evidence="13" id="KW-1185">Reference proteome</keyword>
<evidence type="ECO:0000256" key="4">
    <source>
        <dbReference type="ARBA" id="ARBA00022741"/>
    </source>
</evidence>
<feature type="domain" description="THIF-type NAD/FAD binding fold" evidence="9">
    <location>
        <begin position="7"/>
        <end position="42"/>
    </location>
</feature>
<evidence type="ECO:0000259" key="9">
    <source>
        <dbReference type="Pfam" id="PF00899"/>
    </source>
</evidence>
<evidence type="ECO:0000256" key="5">
    <source>
        <dbReference type="ARBA" id="ARBA00022786"/>
    </source>
</evidence>
<dbReference type="Proteomes" id="UP000326939">
    <property type="component" value="Chromosome 9"/>
</dbReference>
<feature type="region of interest" description="Disordered" evidence="8">
    <location>
        <begin position="393"/>
        <end position="419"/>
    </location>
</feature>
<name>A0A5N5LFQ6_9ROSI</name>
<dbReference type="FunFam" id="1.10.10.520:FF:000004">
    <property type="entry name" value="SUMO-activating enzyme subunit"/>
    <property type="match status" value="1"/>
</dbReference>
<evidence type="ECO:0000256" key="7">
    <source>
        <dbReference type="ARBA" id="ARBA00022840"/>
    </source>
</evidence>
<keyword evidence="7" id="KW-0067">ATP-binding</keyword>
<dbReference type="FunFam" id="3.40.50.720:FF:000864">
    <property type="entry name" value="SUMO-activating enzyme subunit"/>
    <property type="match status" value="1"/>
</dbReference>
<evidence type="ECO:0000256" key="8">
    <source>
        <dbReference type="SAM" id="MobiDB-lite"/>
    </source>
</evidence>
<dbReference type="FunFam" id="3.50.50.80:FF:000002">
    <property type="entry name" value="SUMO-activating enzyme subunit 2"/>
    <property type="match status" value="1"/>
</dbReference>
<evidence type="ECO:0000256" key="6">
    <source>
        <dbReference type="ARBA" id="ARBA00022833"/>
    </source>
</evidence>
<dbReference type="InterPro" id="IPR019572">
    <property type="entry name" value="UBA_E1_SCCH"/>
</dbReference>
<dbReference type="GO" id="GO:0005524">
    <property type="term" value="F:ATP binding"/>
    <property type="evidence" value="ECO:0007669"/>
    <property type="project" value="UniProtKB-KW"/>
</dbReference>
<evidence type="ECO:0000256" key="2">
    <source>
        <dbReference type="ARBA" id="ARBA00005673"/>
    </source>
</evidence>
<evidence type="ECO:0000313" key="12">
    <source>
        <dbReference type="EMBL" id="KAB5541470.1"/>
    </source>
</evidence>
<protein>
    <recommendedName>
        <fullName evidence="14">SUMO-activating enzyme subunit</fullName>
    </recommendedName>
</protein>
<dbReference type="InterPro" id="IPR035985">
    <property type="entry name" value="Ubiquitin-activating_enz"/>
</dbReference>
<dbReference type="InterPro" id="IPR023318">
    <property type="entry name" value="Ub_act_enz_dom_a_sf"/>
</dbReference>
<sequence length="854" mass="96054">MASLQHSQEIKGAKVLMVGAGGIGCELLKTLALSGFQDIHIVVIECGSCDRSEHRIVGINETVIAVVSWGSGSDGFGSIGFKVSFMCEMAEMIRSVGCLRRGGDGASKKKSCPWEVVMVVGELRGIQEDMLHLFVRYVMIINKLAFVMETTEKQGDGLLYLEVHYTFDCIYLQIDMDTIEVSNLNRQFLFRQSHVGQSKAKASVARDAVLRFRPHISITPYHANVKDSNFNVNFFKQFNVVLNGLDNLDARRHVNRLCLAAEVPLVESGTTGFLGQVTVHVKGKTECYECQPKPAPKTYPVCTITSTPSKFVHCIVWAKDLLFAKLFGDKNQENDLNVRSNDSCSSSENKNNVFERSDDEDWEQYGRRIYDHVFGYNIELALSDEETWKNRTKPRPMYSRDVLPDKMTQQNGNADKTDDLSPASAMASLGLKNPQDIWCLMENTRVFLEALKLFFTSRKKEIGNLSFDKDDQLAVEFVTAAANIRAASFNIPLHSLFEAKGIAGNIVHAVATTNAIVAGLIVIEAIKVLKKDGCYSLKDQFEAYPLLVSRLMRLRKSLRNWFVLNHMQHLCRMTYCLEHPSKKMLLMPVEPFEPNKSCCVCSQTPLSLEINTHRSKLRDFVEKIVKAKLGMNSPLIMCGLALLYEVGDDLEKDMIENYTANLEKVLSELPSPVTGGTMLTVEDLQQEFTCNIYIKHRLVSVQFSVSLGYYMMCSYALILDGLLNIRHILESHREEFDEEKEPDEMVLSGWTQAPPEKKDDKTSIGNGASTSKSLTTEPMYAQKDIEVKEISDGTASPGKKRKLPEFSEGCTLDQSNDADETMNHKKIQKLDNDDDDLVMLDHWGKDTSKKQRSQ</sequence>
<reference evidence="13" key="1">
    <citation type="journal article" date="2019" name="Gigascience">
        <title>De novo genome assembly of the endangered Acer yangbiense, a plant species with extremely small populations endemic to Yunnan Province, China.</title>
        <authorList>
            <person name="Yang J."/>
            <person name="Wariss H.M."/>
            <person name="Tao L."/>
            <person name="Zhang R."/>
            <person name="Yun Q."/>
            <person name="Hollingsworth P."/>
            <person name="Dao Z."/>
            <person name="Luo G."/>
            <person name="Guo H."/>
            <person name="Ma Y."/>
            <person name="Sun W."/>
        </authorList>
    </citation>
    <scope>NUCLEOTIDE SEQUENCE [LARGE SCALE GENOMIC DNA]</scope>
    <source>
        <strain evidence="13">cv. br00</strain>
    </source>
</reference>
<dbReference type="InterPro" id="IPR042449">
    <property type="entry name" value="Ub-E1_IAD_1"/>
</dbReference>
<evidence type="ECO:0000256" key="3">
    <source>
        <dbReference type="ARBA" id="ARBA00022723"/>
    </source>
</evidence>
<keyword evidence="6" id="KW-0862">Zinc</keyword>
<dbReference type="AlphaFoldDB" id="A0A5N5LFQ6"/>
<dbReference type="InterPro" id="IPR045886">
    <property type="entry name" value="ThiF/MoeB/HesA"/>
</dbReference>
<dbReference type="Gene3D" id="3.40.50.720">
    <property type="entry name" value="NAD(P)-binding Rossmann-like Domain"/>
    <property type="match status" value="1"/>
</dbReference>
<evidence type="ECO:0008006" key="14">
    <source>
        <dbReference type="Google" id="ProtNLM"/>
    </source>
</evidence>
<dbReference type="PANTHER" id="PTHR10953:SF5">
    <property type="entry name" value="SUMO-ACTIVATING ENZYME SUBUNIT 2"/>
    <property type="match status" value="1"/>
</dbReference>
<comment type="pathway">
    <text evidence="1">Protein modification; protein sumoylation.</text>
</comment>
<evidence type="ECO:0000259" key="11">
    <source>
        <dbReference type="Pfam" id="PF14732"/>
    </source>
</evidence>
<comment type="caution">
    <text evidence="12">The sequence shown here is derived from an EMBL/GenBank/DDBJ whole genome shotgun (WGS) entry which is preliminary data.</text>
</comment>
<dbReference type="UniPathway" id="UPA00886"/>
<keyword evidence="3" id="KW-0479">Metal-binding</keyword>
<evidence type="ECO:0000256" key="1">
    <source>
        <dbReference type="ARBA" id="ARBA00004718"/>
    </source>
</evidence>
<dbReference type="GO" id="GO:0046872">
    <property type="term" value="F:metal ion binding"/>
    <property type="evidence" value="ECO:0007669"/>
    <property type="project" value="UniProtKB-KW"/>
</dbReference>
<evidence type="ECO:0000259" key="10">
    <source>
        <dbReference type="Pfam" id="PF10585"/>
    </source>
</evidence>